<dbReference type="SUPFAM" id="SSF56112">
    <property type="entry name" value="Protein kinase-like (PK-like)"/>
    <property type="match status" value="1"/>
</dbReference>
<keyword evidence="2" id="KW-1185">Reference proteome</keyword>
<evidence type="ECO:0000313" key="1">
    <source>
        <dbReference type="EMBL" id="QFF99055.1"/>
    </source>
</evidence>
<organism evidence="1 2">
    <name type="scientific">Psychrobacillus glaciei</name>
    <dbReference type="NCBI Taxonomy" id="2283160"/>
    <lineage>
        <taxon>Bacteria</taxon>
        <taxon>Bacillati</taxon>
        <taxon>Bacillota</taxon>
        <taxon>Bacilli</taxon>
        <taxon>Bacillales</taxon>
        <taxon>Bacillaceae</taxon>
        <taxon>Psychrobacillus</taxon>
    </lineage>
</organism>
<sequence length="300" mass="34780">MYPKSFERKIIGAFGEEGIEWLNSLESKIKTYLEKWNLRSDGPVDNLSYNYVLKVLDEKGNRAILKLGVANYDFGNEIRTLRAYNGNGCVKIIKADSENGVMLLEHLQPGTMLTEVEEHQAVKTFAHVWTAIRRTVEENADHPSIVDWMKAFDRYQDKYQTNEGPIPNHFVFLARTYFVEIANSSENNDLLHGDLHHENILYSTNDGWLAIDPKGVIGNKYFDFISFLTNQLFNKLNPRQLLEKRVTLLCEELQLNKKRLLKAAIAMSTLYACWGVEDNDPEWENTYRCVQWFEGLMEDN</sequence>
<dbReference type="OrthoDB" id="179394at2"/>
<dbReference type="InterPro" id="IPR011009">
    <property type="entry name" value="Kinase-like_dom_sf"/>
</dbReference>
<dbReference type="GO" id="GO:0019748">
    <property type="term" value="P:secondary metabolic process"/>
    <property type="evidence" value="ECO:0007669"/>
    <property type="project" value="InterPro"/>
</dbReference>
<dbReference type="Pfam" id="PF04655">
    <property type="entry name" value="APH_6_hur"/>
    <property type="match status" value="1"/>
</dbReference>
<evidence type="ECO:0000313" key="2">
    <source>
        <dbReference type="Proteomes" id="UP000325517"/>
    </source>
</evidence>
<dbReference type="AlphaFoldDB" id="A0A5J6SM91"/>
<dbReference type="InterPro" id="IPR006748">
    <property type="entry name" value="NH2Glyco/OHUrea_AB-resist_kin"/>
</dbReference>
<dbReference type="EMBL" id="CP031223">
    <property type="protein sequence ID" value="QFF99055.1"/>
    <property type="molecule type" value="Genomic_DNA"/>
</dbReference>
<evidence type="ECO:0008006" key="3">
    <source>
        <dbReference type="Google" id="ProtNLM"/>
    </source>
</evidence>
<accession>A0A5J6SM91</accession>
<dbReference type="KEGG" id="psyo:PB01_09570"/>
<reference evidence="1 2" key="1">
    <citation type="submission" date="2018-07" db="EMBL/GenBank/DDBJ databases">
        <title>Complete genome sequence of Psychrobacillus sp. PB01, isolated from iceberg, and comparative genome analysis of Psychrobacillus strains.</title>
        <authorList>
            <person name="Lee P.C."/>
        </authorList>
    </citation>
    <scope>NUCLEOTIDE SEQUENCE [LARGE SCALE GENOMIC DNA]</scope>
    <source>
        <strain evidence="1 2">PB01</strain>
    </source>
</reference>
<dbReference type="Proteomes" id="UP000325517">
    <property type="component" value="Chromosome"/>
</dbReference>
<gene>
    <name evidence="1" type="ORF">PB01_09570</name>
</gene>
<name>A0A5J6SM91_9BACI</name>
<dbReference type="GO" id="GO:0016773">
    <property type="term" value="F:phosphotransferase activity, alcohol group as acceptor"/>
    <property type="evidence" value="ECO:0007669"/>
    <property type="project" value="InterPro"/>
</dbReference>
<dbReference type="Gene3D" id="3.90.1200.10">
    <property type="match status" value="1"/>
</dbReference>
<proteinExistence type="predicted"/>
<protein>
    <recommendedName>
        <fullName evidence="3">Kinase</fullName>
    </recommendedName>
</protein>
<dbReference type="RefSeq" id="WP_151699986.1">
    <property type="nucleotide sequence ID" value="NZ_CP031223.1"/>
</dbReference>